<evidence type="ECO:0000313" key="3">
    <source>
        <dbReference type="EMBL" id="WEG68983.1"/>
    </source>
</evidence>
<dbReference type="EMBL" id="OP429121">
    <property type="protein sequence ID" value="WEG68847.1"/>
    <property type="molecule type" value="Genomic_DNA"/>
</dbReference>
<keyword evidence="1" id="KW-0812">Transmembrane</keyword>
<sequence length="422" mass="47321">MIGVPYITIVSLILCAHVTSTKMASPSHCILFDTPNAADYPECYIANRYQSMANMWDSGILFASPHAKETTTISSMDGWSRAVFHEMNEIDICRMCAVTSVARSRKLCLMCKKASMRDTYSKGKHHVTFSQSNIEVEKGLKYFACYFDVSDTLVRWEPVKSKSDCISNATTGPRRICDKTSKYIISDTQVVNRTIAIRAEVKENDMCRICMISTSEKYITMGRACINPNPIPPEKRTRILTMYMVSVSVTSLGILGIFVPKLLFSMADIHNLFKKILTVGIMLLQLTVLGILYVITDCEVVHVIVPDSGNPDTVHPHHALLTGLKLCFNANLLRNAERDIILKSLDVERYLRTIDILTTDEASDGILRRVRSPVKKAHRTVRLNRNRSRFANIDIEMTAISRPASKTLRATVTVLVETLSGT</sequence>
<reference evidence="2" key="2">
    <citation type="submission" date="2023-06" db="EMBL/GenBank/DDBJ databases">
        <title>Isolation and genome sequencing of cytomegaloviruses from Natal multimammate mice (Mastomys natalensis).</title>
        <authorList>
            <person name="Jarvis M.A."/>
            <person name="Davison A.J."/>
        </authorList>
    </citation>
    <scope>NUCLEOTIDE SEQUENCE</scope>
    <source>
        <strain evidence="2">Mnat29</strain>
        <strain evidence="3">Mnat36</strain>
    </source>
</reference>
<evidence type="ECO:0000256" key="1">
    <source>
        <dbReference type="SAM" id="Phobius"/>
    </source>
</evidence>
<keyword evidence="1" id="KW-0472">Membrane</keyword>
<feature type="transmembrane region" description="Helical" evidence="1">
    <location>
        <begin position="276"/>
        <end position="295"/>
    </location>
</feature>
<accession>A0A9Y1ILA4</accession>
<evidence type="ECO:0000313" key="2">
    <source>
        <dbReference type="EMBL" id="WEG68847.1"/>
    </source>
</evidence>
<organism evidence="2">
    <name type="scientific">Mastomys natalensis cytomegalovirus 1</name>
    <dbReference type="NCBI Taxonomy" id="2973541"/>
    <lineage>
        <taxon>Viruses</taxon>
        <taxon>Duplodnaviria</taxon>
        <taxon>Heunggongvirae</taxon>
        <taxon>Peploviricota</taxon>
        <taxon>Herviviricetes</taxon>
        <taxon>Herpesvirales</taxon>
        <taxon>Orthoherpesviridae</taxon>
        <taxon>Betaherpesvirinae</taxon>
        <taxon>Muromegalovirus</taxon>
    </lineage>
</organism>
<dbReference type="EMBL" id="OP429122">
    <property type="protein sequence ID" value="WEG68983.1"/>
    <property type="molecule type" value="Genomic_DNA"/>
</dbReference>
<reference evidence="2" key="1">
    <citation type="submission" date="2022-09" db="EMBL/GenBank/DDBJ databases">
        <authorList>
            <person name="Vucak M."/>
            <person name="Davison A.J."/>
        </authorList>
    </citation>
    <scope>NUCLEOTIDE SEQUENCE</scope>
    <source>
        <strain evidence="2">Mnat29</strain>
        <strain evidence="3">Mnat36</strain>
    </source>
</reference>
<feature type="transmembrane region" description="Helical" evidence="1">
    <location>
        <begin position="240"/>
        <end position="264"/>
    </location>
</feature>
<gene>
    <name evidence="2" type="primary">m133</name>
</gene>
<dbReference type="EMBL" id="OP429138">
    <property type="protein sequence ID" value="WEG71211.1"/>
    <property type="molecule type" value="Genomic_DNA"/>
</dbReference>
<protein>
    <submittedName>
        <fullName evidence="2">Membrane protein m133</fullName>
    </submittedName>
</protein>
<keyword evidence="1" id="KW-1133">Transmembrane helix</keyword>
<proteinExistence type="predicted"/>
<name>A0A9Y1ILA4_9BETA</name>